<dbReference type="GO" id="GO:0006508">
    <property type="term" value="P:proteolysis"/>
    <property type="evidence" value="ECO:0007669"/>
    <property type="project" value="UniProtKB-KW"/>
</dbReference>
<dbReference type="InterPro" id="IPR004176">
    <property type="entry name" value="Clp_R_N"/>
</dbReference>
<name>A0ABN0ZQ94_9ACTN</name>
<evidence type="ECO:0000256" key="1">
    <source>
        <dbReference type="PROSITE-ProRule" id="PRU01251"/>
    </source>
</evidence>
<accession>A0ABN0ZQ94</accession>
<proteinExistence type="predicted"/>
<keyword evidence="4" id="KW-1185">Reference proteome</keyword>
<organism evidence="3 4">
    <name type="scientific">Streptomyces olivaceiscleroticus</name>
    <dbReference type="NCBI Taxonomy" id="68245"/>
    <lineage>
        <taxon>Bacteria</taxon>
        <taxon>Bacillati</taxon>
        <taxon>Actinomycetota</taxon>
        <taxon>Actinomycetes</taxon>
        <taxon>Kitasatosporales</taxon>
        <taxon>Streptomycetaceae</taxon>
        <taxon>Streptomyces</taxon>
    </lineage>
</organism>
<dbReference type="EMBL" id="BAAABY010000013">
    <property type="protein sequence ID" value="GAA0455028.1"/>
    <property type="molecule type" value="Genomic_DNA"/>
</dbReference>
<dbReference type="InterPro" id="IPR036628">
    <property type="entry name" value="Clp_N_dom_sf"/>
</dbReference>
<reference evidence="3 4" key="1">
    <citation type="journal article" date="2019" name="Int. J. Syst. Evol. Microbiol.">
        <title>The Global Catalogue of Microorganisms (GCM) 10K type strain sequencing project: providing services to taxonomists for standard genome sequencing and annotation.</title>
        <authorList>
            <consortium name="The Broad Institute Genomics Platform"/>
            <consortium name="The Broad Institute Genome Sequencing Center for Infectious Disease"/>
            <person name="Wu L."/>
            <person name="Ma J."/>
        </authorList>
    </citation>
    <scope>NUCLEOTIDE SEQUENCE [LARGE SCALE GENOMIC DNA]</scope>
    <source>
        <strain evidence="3 4">JCM 4805</strain>
    </source>
</reference>
<keyword evidence="3" id="KW-0645">Protease</keyword>
<dbReference type="PROSITE" id="PS51903">
    <property type="entry name" value="CLP_R"/>
    <property type="match status" value="1"/>
</dbReference>
<gene>
    <name evidence="3" type="ORF">GCM10010361_18830</name>
</gene>
<dbReference type="GO" id="GO:0008233">
    <property type="term" value="F:peptidase activity"/>
    <property type="evidence" value="ECO:0007669"/>
    <property type="project" value="UniProtKB-KW"/>
</dbReference>
<keyword evidence="3" id="KW-0378">Hydrolase</keyword>
<evidence type="ECO:0000259" key="2">
    <source>
        <dbReference type="PROSITE" id="PS51903"/>
    </source>
</evidence>
<dbReference type="SUPFAM" id="SSF81923">
    <property type="entry name" value="Double Clp-N motif"/>
    <property type="match status" value="2"/>
</dbReference>
<dbReference type="Pfam" id="PF02861">
    <property type="entry name" value="Clp_N"/>
    <property type="match status" value="2"/>
</dbReference>
<dbReference type="RefSeq" id="WP_346094484.1">
    <property type="nucleotide sequence ID" value="NZ_BAAABY010000013.1"/>
</dbReference>
<evidence type="ECO:0000313" key="3">
    <source>
        <dbReference type="EMBL" id="GAA0455028.1"/>
    </source>
</evidence>
<evidence type="ECO:0000313" key="4">
    <source>
        <dbReference type="Proteomes" id="UP001500909"/>
    </source>
</evidence>
<dbReference type="Gene3D" id="1.10.1780.10">
    <property type="entry name" value="Clp, N-terminal domain"/>
    <property type="match status" value="2"/>
</dbReference>
<keyword evidence="1" id="KW-0677">Repeat</keyword>
<sequence>MFEKFTASAREVVRGAVACADRTGSGTVGEEELLLALLDREGTPAAGALAALGVTARRAAVTEALAQARRRGDPPSEVSADTVALAGLGIDVEEIVSRVEAEHGVGALARPKARGRFGRRPFSREAKSVLERSLRIALGRGEKRIGDEHLLLALTTGTGVATAVLADHGVTRAEVERVLAEPSRAA</sequence>
<protein>
    <submittedName>
        <fullName evidence="3">Clp protease N-terminal domain-containing protein</fullName>
    </submittedName>
</protein>
<dbReference type="Proteomes" id="UP001500909">
    <property type="component" value="Unassembled WGS sequence"/>
</dbReference>
<comment type="caution">
    <text evidence="3">The sequence shown here is derived from an EMBL/GenBank/DDBJ whole genome shotgun (WGS) entry which is preliminary data.</text>
</comment>
<feature type="domain" description="Clp R" evidence="2">
    <location>
        <begin position="2"/>
        <end position="186"/>
    </location>
</feature>